<keyword evidence="1" id="KW-0067">ATP-binding</keyword>
<sequence>MASRILCHRQQLVALYGRRQLCTTLVRGKSGREWDYIDGPAPQTTRARKSRSADSGGAAAKPGAQARTAARAGPSARSPTAAHPQQAGGGDPARGADGAAAGHPASAEPVSPKTIMRHLNEYVIGQDRAKKTLAVAVYNHYNRVRANAFQRQREQLAAAFAATAGQTPAPAAPAQRPRMLAEALDRRLHDR</sequence>
<feature type="non-terminal residue" evidence="1">
    <location>
        <position position="191"/>
    </location>
</feature>
<comment type="caution">
    <text evidence="1">The sequence shown here is derived from an EMBL/GenBank/DDBJ whole genome shotgun (WGS) entry which is preliminary data.</text>
</comment>
<dbReference type="Proteomes" id="UP001140087">
    <property type="component" value="Unassembled WGS sequence"/>
</dbReference>
<gene>
    <name evidence="1" type="primary">MCX1_2</name>
    <name evidence="1" type="ORF">H4R21_006097</name>
</gene>
<evidence type="ECO:0000313" key="2">
    <source>
        <dbReference type="Proteomes" id="UP001140087"/>
    </source>
</evidence>
<evidence type="ECO:0000313" key="1">
    <source>
        <dbReference type="EMBL" id="KAJ2792933.1"/>
    </source>
</evidence>
<keyword evidence="1" id="KW-0547">Nucleotide-binding</keyword>
<proteinExistence type="predicted"/>
<keyword evidence="2" id="KW-1185">Reference proteome</keyword>
<accession>A0ACC1KPJ7</accession>
<reference evidence="1" key="1">
    <citation type="submission" date="2022-07" db="EMBL/GenBank/DDBJ databases">
        <title>Phylogenomic reconstructions and comparative analyses of Kickxellomycotina fungi.</title>
        <authorList>
            <person name="Reynolds N.K."/>
            <person name="Stajich J.E."/>
            <person name="Barry K."/>
            <person name="Grigoriev I.V."/>
            <person name="Crous P."/>
            <person name="Smith M.E."/>
        </authorList>
    </citation>
    <scope>NUCLEOTIDE SEQUENCE</scope>
    <source>
        <strain evidence="1">BCRC 34780</strain>
    </source>
</reference>
<protein>
    <submittedName>
        <fullName evidence="1">ATP-binding protein</fullName>
    </submittedName>
</protein>
<name>A0ACC1KPJ7_9FUNG</name>
<dbReference type="EMBL" id="JANBUN010003077">
    <property type="protein sequence ID" value="KAJ2792933.1"/>
    <property type="molecule type" value="Genomic_DNA"/>
</dbReference>
<organism evidence="1 2">
    <name type="scientific">Coemansia helicoidea</name>
    <dbReference type="NCBI Taxonomy" id="1286919"/>
    <lineage>
        <taxon>Eukaryota</taxon>
        <taxon>Fungi</taxon>
        <taxon>Fungi incertae sedis</taxon>
        <taxon>Zoopagomycota</taxon>
        <taxon>Kickxellomycotina</taxon>
        <taxon>Kickxellomycetes</taxon>
        <taxon>Kickxellales</taxon>
        <taxon>Kickxellaceae</taxon>
        <taxon>Coemansia</taxon>
    </lineage>
</organism>